<evidence type="ECO:0000256" key="8">
    <source>
        <dbReference type="ARBA" id="ARBA00022840"/>
    </source>
</evidence>
<dbReference type="RefSeq" id="WP_146316664.1">
    <property type="nucleotide sequence ID" value="NZ_VCQV01000012.1"/>
</dbReference>
<gene>
    <name evidence="11" type="primary">thiD</name>
    <name evidence="11" type="ORF">FGL98_10200</name>
</gene>
<comment type="caution">
    <text evidence="11">The sequence shown here is derived from an EMBL/GenBank/DDBJ whole genome shotgun (WGS) entry which is preliminary data.</text>
</comment>
<evidence type="ECO:0000313" key="11">
    <source>
        <dbReference type="EMBL" id="TWP36330.1"/>
    </source>
</evidence>
<reference evidence="11 12" key="1">
    <citation type="submission" date="2019-05" db="EMBL/GenBank/DDBJ databases">
        <authorList>
            <person name="Lee S.D."/>
        </authorList>
    </citation>
    <scope>NUCLEOTIDE SEQUENCE [LARGE SCALE GENOMIC DNA]</scope>
    <source>
        <strain evidence="11 12">C5-26</strain>
    </source>
</reference>
<evidence type="ECO:0000256" key="9">
    <source>
        <dbReference type="ARBA" id="ARBA00022977"/>
    </source>
</evidence>
<comment type="catalytic activity">
    <reaction evidence="2">
        <text>4-amino-2-methyl-5-(phosphooxymethyl)pyrimidine + ATP = 4-amino-2-methyl-5-(diphosphooxymethyl)pyrimidine + ADP</text>
        <dbReference type="Rhea" id="RHEA:19893"/>
        <dbReference type="ChEBI" id="CHEBI:30616"/>
        <dbReference type="ChEBI" id="CHEBI:57841"/>
        <dbReference type="ChEBI" id="CHEBI:58354"/>
        <dbReference type="ChEBI" id="CHEBI:456216"/>
        <dbReference type="EC" id="2.7.4.7"/>
    </reaction>
</comment>
<dbReference type="NCBIfam" id="TIGR00097">
    <property type="entry name" value="HMP-P_kinase"/>
    <property type="match status" value="1"/>
</dbReference>
<comment type="pathway">
    <text evidence="4">Cofactor biosynthesis; thiamine diphosphate biosynthesis; 4-amino-2-methyl-5-diphosphomethylpyrimidine from 5-amino-1-(5-phospho-D-ribosyl)imidazole: step 3/3.</text>
</comment>
<dbReference type="EMBL" id="VCQV01000012">
    <property type="protein sequence ID" value="TWP36330.1"/>
    <property type="molecule type" value="Genomic_DNA"/>
</dbReference>
<protein>
    <submittedName>
        <fullName evidence="11">Bifunctional hydroxymethylpyrimidine kinase/phosphomethylpyrimidine kinase</fullName>
        <ecNumber evidence="11">2.7.1.49</ecNumber>
        <ecNumber evidence="11">2.7.4.7</ecNumber>
    </submittedName>
</protein>
<keyword evidence="12" id="KW-1185">Reference proteome</keyword>
<dbReference type="GO" id="GO:0005829">
    <property type="term" value="C:cytosol"/>
    <property type="evidence" value="ECO:0007669"/>
    <property type="project" value="TreeGrafter"/>
</dbReference>
<organism evidence="11 12">
    <name type="scientific">Leekyejoonella antrihumi</name>
    <dbReference type="NCBI Taxonomy" id="1660198"/>
    <lineage>
        <taxon>Bacteria</taxon>
        <taxon>Bacillati</taxon>
        <taxon>Actinomycetota</taxon>
        <taxon>Actinomycetes</taxon>
        <taxon>Micrococcales</taxon>
        <taxon>Dermacoccaceae</taxon>
        <taxon>Leekyejoonella</taxon>
    </lineage>
</organism>
<dbReference type="GO" id="GO:0009229">
    <property type="term" value="P:thiamine diphosphate biosynthetic process"/>
    <property type="evidence" value="ECO:0007669"/>
    <property type="project" value="UniProtKB-UniPathway"/>
</dbReference>
<dbReference type="SUPFAM" id="SSF53613">
    <property type="entry name" value="Ribokinase-like"/>
    <property type="match status" value="1"/>
</dbReference>
<dbReference type="InterPro" id="IPR013749">
    <property type="entry name" value="PM/HMP-P_kinase-1"/>
</dbReference>
<dbReference type="FunFam" id="3.40.1190.20:FF:000003">
    <property type="entry name" value="Phosphomethylpyrimidine kinase ThiD"/>
    <property type="match status" value="1"/>
</dbReference>
<dbReference type="OrthoDB" id="34166at2"/>
<evidence type="ECO:0000256" key="1">
    <source>
        <dbReference type="ARBA" id="ARBA00000151"/>
    </source>
</evidence>
<accession>A0A563E1C1</accession>
<dbReference type="GO" id="GO:0008902">
    <property type="term" value="F:hydroxymethylpyrimidine kinase activity"/>
    <property type="evidence" value="ECO:0007669"/>
    <property type="project" value="UniProtKB-EC"/>
</dbReference>
<dbReference type="GO" id="GO:0005524">
    <property type="term" value="F:ATP binding"/>
    <property type="evidence" value="ECO:0007669"/>
    <property type="project" value="UniProtKB-KW"/>
</dbReference>
<evidence type="ECO:0000313" key="12">
    <source>
        <dbReference type="Proteomes" id="UP000320244"/>
    </source>
</evidence>
<evidence type="ECO:0000256" key="4">
    <source>
        <dbReference type="ARBA" id="ARBA00004769"/>
    </source>
</evidence>
<dbReference type="Pfam" id="PF08543">
    <property type="entry name" value="Phos_pyr_kin"/>
    <property type="match status" value="1"/>
</dbReference>
<evidence type="ECO:0000256" key="3">
    <source>
        <dbReference type="ARBA" id="ARBA00003848"/>
    </source>
</evidence>
<dbReference type="EC" id="2.7.4.7" evidence="11"/>
<dbReference type="Gene3D" id="3.40.1190.20">
    <property type="match status" value="1"/>
</dbReference>
<dbReference type="UniPathway" id="UPA00060">
    <property type="reaction ID" value="UER00138"/>
</dbReference>
<dbReference type="Proteomes" id="UP000320244">
    <property type="component" value="Unassembled WGS sequence"/>
</dbReference>
<comment type="catalytic activity">
    <reaction evidence="1">
        <text>4-amino-5-hydroxymethyl-2-methylpyrimidine + ATP = 4-amino-2-methyl-5-(phosphooxymethyl)pyrimidine + ADP + H(+)</text>
        <dbReference type="Rhea" id="RHEA:23096"/>
        <dbReference type="ChEBI" id="CHEBI:15378"/>
        <dbReference type="ChEBI" id="CHEBI:16892"/>
        <dbReference type="ChEBI" id="CHEBI:30616"/>
        <dbReference type="ChEBI" id="CHEBI:58354"/>
        <dbReference type="ChEBI" id="CHEBI:456216"/>
        <dbReference type="EC" id="2.7.1.49"/>
    </reaction>
</comment>
<proteinExistence type="predicted"/>
<name>A0A563E1C1_9MICO</name>
<sequence>MIPTVLTIAGTDPSGGAGISADLKTFSALGAFGTVVVTAVVSQNTRGVAAVHQLTGRQVRGQLDNLLEDVQVDAIKIGMLGTADVIEQVAEVLACRPARAVVLDPVMVASSGDRLLEPDAVVALRERLIPLCDLITPNLPEAGDLLGVSPASSLTAMAAQLGELHSMAPNVLLKGGHLTGEESTDLLYADGRTYELTAPRVHTTSTHGTGCTLSAAIAALRPVRPSWEQAVREAKDYLTGALRAADQLHIGSGHGPVHHFHAVWPNTPGGRAVRE</sequence>
<dbReference type="PANTHER" id="PTHR20858">
    <property type="entry name" value="PHOSPHOMETHYLPYRIMIDINE KINASE"/>
    <property type="match status" value="1"/>
</dbReference>
<dbReference type="AlphaFoldDB" id="A0A563E1C1"/>
<evidence type="ECO:0000259" key="10">
    <source>
        <dbReference type="Pfam" id="PF08543"/>
    </source>
</evidence>
<dbReference type="GO" id="GO:0009228">
    <property type="term" value="P:thiamine biosynthetic process"/>
    <property type="evidence" value="ECO:0007669"/>
    <property type="project" value="UniProtKB-KW"/>
</dbReference>
<keyword evidence="5 11" id="KW-0808">Transferase</keyword>
<dbReference type="InterPro" id="IPR004399">
    <property type="entry name" value="HMP/HMP-P_kinase_dom"/>
</dbReference>
<dbReference type="EC" id="2.7.1.49" evidence="11"/>
<feature type="domain" description="Pyridoxamine kinase/Phosphomethylpyrimidine kinase" evidence="10">
    <location>
        <begin position="12"/>
        <end position="258"/>
    </location>
</feature>
<evidence type="ECO:0000256" key="7">
    <source>
        <dbReference type="ARBA" id="ARBA00022777"/>
    </source>
</evidence>
<evidence type="ECO:0000256" key="5">
    <source>
        <dbReference type="ARBA" id="ARBA00022679"/>
    </source>
</evidence>
<keyword evidence="8" id="KW-0067">ATP-binding</keyword>
<evidence type="ECO:0000256" key="6">
    <source>
        <dbReference type="ARBA" id="ARBA00022741"/>
    </source>
</evidence>
<evidence type="ECO:0000256" key="2">
    <source>
        <dbReference type="ARBA" id="ARBA00000565"/>
    </source>
</evidence>
<dbReference type="InterPro" id="IPR029056">
    <property type="entry name" value="Ribokinase-like"/>
</dbReference>
<comment type="function">
    <text evidence="3">Catalyzes the phosphorylation of hydroxymethylpyrimidine phosphate (HMP-P) to HMP-PP, and of HMP to HMP-P.</text>
</comment>
<keyword evidence="9" id="KW-0784">Thiamine biosynthesis</keyword>
<reference evidence="11 12" key="2">
    <citation type="submission" date="2019-08" db="EMBL/GenBank/DDBJ databases">
        <title>Jejuicoccus antrihumi gen. nov., sp. nov., a new member of the family Dermacoccaceae isolated from a cave.</title>
        <authorList>
            <person name="Schumann P."/>
            <person name="Kim I.S."/>
        </authorList>
    </citation>
    <scope>NUCLEOTIDE SEQUENCE [LARGE SCALE GENOMIC DNA]</scope>
    <source>
        <strain evidence="11 12">C5-26</strain>
    </source>
</reference>
<keyword evidence="7 11" id="KW-0418">Kinase</keyword>
<dbReference type="GO" id="GO:0008972">
    <property type="term" value="F:phosphomethylpyrimidine kinase activity"/>
    <property type="evidence" value="ECO:0007669"/>
    <property type="project" value="UniProtKB-EC"/>
</dbReference>
<dbReference type="PANTHER" id="PTHR20858:SF17">
    <property type="entry name" value="HYDROXYMETHYLPYRIMIDINE_PHOSPHOMETHYLPYRIMIDINE KINASE THI20-RELATED"/>
    <property type="match status" value="1"/>
</dbReference>
<dbReference type="CDD" id="cd01169">
    <property type="entry name" value="HMPP_kinase"/>
    <property type="match status" value="1"/>
</dbReference>
<keyword evidence="6" id="KW-0547">Nucleotide-binding</keyword>